<keyword evidence="3" id="KW-1185">Reference proteome</keyword>
<protein>
    <submittedName>
        <fullName evidence="2">Uncharacterized protein</fullName>
    </submittedName>
</protein>
<organism evidence="2 3">
    <name type="scientific">Comamonas sediminis</name>
    <dbReference type="NCBI Taxonomy" id="1783360"/>
    <lineage>
        <taxon>Bacteria</taxon>
        <taxon>Pseudomonadati</taxon>
        <taxon>Pseudomonadota</taxon>
        <taxon>Betaproteobacteria</taxon>
        <taxon>Burkholderiales</taxon>
        <taxon>Comamonadaceae</taxon>
        <taxon>Comamonas</taxon>
    </lineage>
</organism>
<accession>A0ABV4AYH5</accession>
<feature type="signal peptide" evidence="1">
    <location>
        <begin position="1"/>
        <end position="22"/>
    </location>
</feature>
<dbReference type="Proteomes" id="UP001562178">
    <property type="component" value="Unassembled WGS sequence"/>
</dbReference>
<evidence type="ECO:0000313" key="2">
    <source>
        <dbReference type="EMBL" id="MEY2250207.1"/>
    </source>
</evidence>
<keyword evidence="1" id="KW-0732">Signal</keyword>
<gene>
    <name evidence="2" type="ORF">AB7A72_04265</name>
</gene>
<proteinExistence type="predicted"/>
<dbReference type="EMBL" id="JBGBDC010000002">
    <property type="protein sequence ID" value="MEY2250207.1"/>
    <property type="molecule type" value="Genomic_DNA"/>
</dbReference>
<evidence type="ECO:0000256" key="1">
    <source>
        <dbReference type="SAM" id="SignalP"/>
    </source>
</evidence>
<reference evidence="2 3" key="1">
    <citation type="journal article" date="2016" name="Int. J. Syst. Evol. Microbiol.">
        <title>Description of Comamonas sediminis sp. nov., isolated from lagoon sediments.</title>
        <authorList>
            <person name="Subhash Y."/>
            <person name="Bang J.J."/>
            <person name="You T.H."/>
            <person name="Lee S.S."/>
        </authorList>
    </citation>
    <scope>NUCLEOTIDE SEQUENCE [LARGE SCALE GENOMIC DNA]</scope>
    <source>
        <strain evidence="2 3">JCM 31169</strain>
    </source>
</reference>
<comment type="caution">
    <text evidence="2">The sequence shown here is derived from an EMBL/GenBank/DDBJ whole genome shotgun (WGS) entry which is preliminary data.</text>
</comment>
<name>A0ABV4AYH5_9BURK</name>
<evidence type="ECO:0000313" key="3">
    <source>
        <dbReference type="Proteomes" id="UP001562178"/>
    </source>
</evidence>
<sequence length="69" mass="7550">MLSRFKVSLTCIFLVYAGLAHASPAAQEASAYETLKIKAMICKEEYMIGLLKVGQGETTLQQAYSDFLG</sequence>
<feature type="chain" id="PRO_5046278678" evidence="1">
    <location>
        <begin position="23"/>
        <end position="69"/>
    </location>
</feature>
<dbReference type="RefSeq" id="WP_369459121.1">
    <property type="nucleotide sequence ID" value="NZ_JBGBDC010000002.1"/>
</dbReference>